<sequence>MKKFFTFFVFLPIFFIPLLISPLSCSLADDAGIFASFDGGQTWQQKGQISKKDSLNDKNILSLRFDSKNPRIIYAGTDGVGLYKTLDAGDLWYQVIDAQNPLLAKIAVYDIAVDPQEPARLYLAALGDGYGLCFRSEDGGVSWEQVYKTSQTKKAALVLEIDAQNHRVVYLGTAEGGILVSRDYGKSWEALAWLKAPVSDLAVDPFNSATIYAATTGSGIFKSVDFGRTWTEQKSDVSNIHTLEIFSNTPGTVLAASSDGLLKTIDGGSTWGIINIVIPPNSLPILDVAVNQRKNSEFYYTAGSVVYKTTDSGINWQVYPLQTTKDVRAIAINPHFADNILTGIHK</sequence>
<protein>
    <recommendedName>
        <fullName evidence="3">Photosynthesis system II assembly factor Ycf48/Hcf136-like domain-containing protein</fullName>
    </recommendedName>
</protein>
<dbReference type="CDD" id="cd15482">
    <property type="entry name" value="Sialidase_non-viral"/>
    <property type="match status" value="1"/>
</dbReference>
<dbReference type="PANTHER" id="PTHR43739">
    <property type="entry name" value="XYLOGLUCANASE (EUROFUNG)"/>
    <property type="match status" value="1"/>
</dbReference>
<dbReference type="Pfam" id="PF02012">
    <property type="entry name" value="BNR"/>
    <property type="match status" value="1"/>
</dbReference>
<dbReference type="Proteomes" id="UP000231086">
    <property type="component" value="Unassembled WGS sequence"/>
</dbReference>
<proteinExistence type="predicted"/>
<accession>A0A2M8KIF2</accession>
<dbReference type="Gene3D" id="2.130.10.10">
    <property type="entry name" value="YVTN repeat-like/Quinoprotein amine dehydrogenase"/>
    <property type="match status" value="2"/>
</dbReference>
<dbReference type="AlphaFoldDB" id="A0A2M8KIF2"/>
<dbReference type="InterPro" id="IPR052025">
    <property type="entry name" value="Xyloglucanase_GH74"/>
</dbReference>
<reference evidence="2" key="1">
    <citation type="submission" date="2017-09" db="EMBL/GenBank/DDBJ databases">
        <title>Depth-based differentiation of microbial function through sediment-hosted aquifers and enrichment of novel symbionts in the deep terrestrial subsurface.</title>
        <authorList>
            <person name="Probst A.J."/>
            <person name="Ladd B."/>
            <person name="Jarett J.K."/>
            <person name="Geller-Mcgrath D.E."/>
            <person name="Sieber C.M.K."/>
            <person name="Emerson J.B."/>
            <person name="Anantharaman K."/>
            <person name="Thomas B.C."/>
            <person name="Malmstrom R."/>
            <person name="Stieglmeier M."/>
            <person name="Klingl A."/>
            <person name="Woyke T."/>
            <person name="Ryan C.M."/>
            <person name="Banfield J.F."/>
        </authorList>
    </citation>
    <scope>NUCLEOTIDE SEQUENCE [LARGE SCALE GENOMIC DNA]</scope>
</reference>
<evidence type="ECO:0000313" key="1">
    <source>
        <dbReference type="EMBL" id="PJE59695.1"/>
    </source>
</evidence>
<dbReference type="InterPro" id="IPR015943">
    <property type="entry name" value="WD40/YVTN_repeat-like_dom_sf"/>
</dbReference>
<dbReference type="PANTHER" id="PTHR43739:SF5">
    <property type="entry name" value="EXO-ALPHA-SIALIDASE"/>
    <property type="match status" value="1"/>
</dbReference>
<name>A0A2M8KIF2_9BACT</name>
<dbReference type="InterPro" id="IPR002860">
    <property type="entry name" value="BNR_rpt"/>
</dbReference>
<gene>
    <name evidence="1" type="ORF">COU85_02280</name>
</gene>
<dbReference type="Pfam" id="PF15899">
    <property type="entry name" value="BNR_6"/>
    <property type="match status" value="1"/>
</dbReference>
<organism evidence="1 2">
    <name type="scientific">Candidatus Portnoybacteria bacterium CG10_big_fil_rev_8_21_14_0_10_44_7</name>
    <dbReference type="NCBI Taxonomy" id="1974816"/>
    <lineage>
        <taxon>Bacteria</taxon>
        <taxon>Candidatus Portnoyibacteriota</taxon>
    </lineage>
</organism>
<evidence type="ECO:0008006" key="3">
    <source>
        <dbReference type="Google" id="ProtNLM"/>
    </source>
</evidence>
<evidence type="ECO:0000313" key="2">
    <source>
        <dbReference type="Proteomes" id="UP000231086"/>
    </source>
</evidence>
<dbReference type="EMBL" id="PFEA01000043">
    <property type="protein sequence ID" value="PJE59695.1"/>
    <property type="molecule type" value="Genomic_DNA"/>
</dbReference>
<dbReference type="SUPFAM" id="SSF110296">
    <property type="entry name" value="Oligoxyloglucan reducing end-specific cellobiohydrolase"/>
    <property type="match status" value="2"/>
</dbReference>
<dbReference type="GO" id="GO:0010411">
    <property type="term" value="P:xyloglucan metabolic process"/>
    <property type="evidence" value="ECO:0007669"/>
    <property type="project" value="TreeGrafter"/>
</dbReference>
<comment type="caution">
    <text evidence="1">The sequence shown here is derived from an EMBL/GenBank/DDBJ whole genome shotgun (WGS) entry which is preliminary data.</text>
</comment>